<evidence type="ECO:0000256" key="3">
    <source>
        <dbReference type="SAM" id="SignalP"/>
    </source>
</evidence>
<accession>A0AAV9NVN8</accession>
<organism evidence="4 5">
    <name type="scientific">Saxophila tyrrhenica</name>
    <dbReference type="NCBI Taxonomy" id="1690608"/>
    <lineage>
        <taxon>Eukaryota</taxon>
        <taxon>Fungi</taxon>
        <taxon>Dikarya</taxon>
        <taxon>Ascomycota</taxon>
        <taxon>Pezizomycotina</taxon>
        <taxon>Dothideomycetes</taxon>
        <taxon>Dothideomycetidae</taxon>
        <taxon>Mycosphaerellales</taxon>
        <taxon>Extremaceae</taxon>
        <taxon>Saxophila</taxon>
    </lineage>
</organism>
<keyword evidence="2" id="KW-0812">Transmembrane</keyword>
<evidence type="ECO:0000256" key="1">
    <source>
        <dbReference type="SAM" id="MobiDB-lite"/>
    </source>
</evidence>
<reference evidence="4 5" key="1">
    <citation type="submission" date="2023-08" db="EMBL/GenBank/DDBJ databases">
        <title>Black Yeasts Isolated from many extreme environments.</title>
        <authorList>
            <person name="Coleine C."/>
            <person name="Stajich J.E."/>
            <person name="Selbmann L."/>
        </authorList>
    </citation>
    <scope>NUCLEOTIDE SEQUENCE [LARGE SCALE GENOMIC DNA]</scope>
    <source>
        <strain evidence="4 5">CCFEE 5935</strain>
    </source>
</reference>
<feature type="region of interest" description="Disordered" evidence="1">
    <location>
        <begin position="246"/>
        <end position="312"/>
    </location>
</feature>
<proteinExistence type="predicted"/>
<feature type="transmembrane region" description="Helical" evidence="2">
    <location>
        <begin position="90"/>
        <end position="111"/>
    </location>
</feature>
<dbReference type="Proteomes" id="UP001337655">
    <property type="component" value="Unassembled WGS sequence"/>
</dbReference>
<comment type="caution">
    <text evidence="4">The sequence shown here is derived from an EMBL/GenBank/DDBJ whole genome shotgun (WGS) entry which is preliminary data.</text>
</comment>
<name>A0AAV9NVN8_9PEZI</name>
<evidence type="ECO:0000256" key="2">
    <source>
        <dbReference type="SAM" id="Phobius"/>
    </source>
</evidence>
<dbReference type="EMBL" id="JAVRRT010000039">
    <property type="protein sequence ID" value="KAK5162693.1"/>
    <property type="molecule type" value="Genomic_DNA"/>
</dbReference>
<dbReference type="GeneID" id="89932562"/>
<dbReference type="AlphaFoldDB" id="A0AAV9NVN8"/>
<feature type="compositionally biased region" description="Basic and acidic residues" evidence="1">
    <location>
        <begin position="297"/>
        <end position="306"/>
    </location>
</feature>
<evidence type="ECO:0000313" key="4">
    <source>
        <dbReference type="EMBL" id="KAK5162693.1"/>
    </source>
</evidence>
<feature type="signal peptide" evidence="3">
    <location>
        <begin position="1"/>
        <end position="24"/>
    </location>
</feature>
<keyword evidence="2" id="KW-0472">Membrane</keyword>
<keyword evidence="2" id="KW-1133">Transmembrane helix</keyword>
<keyword evidence="3" id="KW-0732">Signal</keyword>
<dbReference type="RefSeq" id="XP_064653363.1">
    <property type="nucleotide sequence ID" value="XM_064808454.1"/>
</dbReference>
<protein>
    <submittedName>
        <fullName evidence="4">Uncharacterized protein</fullName>
    </submittedName>
</protein>
<feature type="chain" id="PRO_5043373197" evidence="3">
    <location>
        <begin position="25"/>
        <end position="559"/>
    </location>
</feature>
<sequence length="559" mass="62117">MKTVFSFMIKFSVLFLIISRLVCATQVLNPALSVMLLYCENAEELPHPGWEQCTNSNGVLFVDSFRFTIGPLDKALTLGLGLDLYLHSELGSLAGLFLLFLLLLLLFSLIIQFEVDLVVGHARDRVHLQCVGVCAKHSHNDSVPLVRIRIMVDYCVPVCNESVHRHALIWYTGTMSDNNVIDGLIGLKVEDDDSDVSIHGDGAEVQLDNTDRNTEMAENVRAMKMMMETMMKRMDRLESEMKVVKASSHKSKTRDAFAMPNPDAHRHTASPIFRSRDSEVSVAQDDDTESFTNVSRTRSEAERPNPDRTTSSYMTKVMSPSVFLGSGGNKSRSALSNRGYSNKAEVWGVCFASLMHACINKYIQFRGEVGHVIDGIVIMRTYSNIVELLYNKIKSSDLPAVQASSSNFMATSFSRSNSNSLPESTARDWFDLSQHPDGAECMSVIQSVFQGAKLVPEAMVHPISQLIPQMLSPVIRKTPNGPTFSIVSTAKVSMSPTGHENFCKYLKMSALKTYVRYRLDGASEDDSILAMSRTLKDTEMFDGKNLHRGREIISGASGF</sequence>
<gene>
    <name evidence="4" type="ORF">LTR77_011246</name>
</gene>
<keyword evidence="5" id="KW-1185">Reference proteome</keyword>
<evidence type="ECO:0000313" key="5">
    <source>
        <dbReference type="Proteomes" id="UP001337655"/>
    </source>
</evidence>